<dbReference type="EMBL" id="CP000083">
    <property type="protein sequence ID" value="AAZ25537.1"/>
    <property type="molecule type" value="Genomic_DNA"/>
</dbReference>
<keyword evidence="1" id="KW-1133">Transmembrane helix</keyword>
<protein>
    <submittedName>
        <fullName evidence="2">Uncharacterized protein</fullName>
    </submittedName>
</protein>
<dbReference type="Proteomes" id="UP000000547">
    <property type="component" value="Chromosome"/>
</dbReference>
<evidence type="ECO:0000313" key="3">
    <source>
        <dbReference type="Proteomes" id="UP000000547"/>
    </source>
</evidence>
<dbReference type="STRING" id="167879.CPS_0196"/>
<evidence type="ECO:0000313" key="2">
    <source>
        <dbReference type="EMBL" id="AAZ25537.1"/>
    </source>
</evidence>
<name>Q48AE9_COLP3</name>
<dbReference type="KEGG" id="cps:CPS_0196"/>
<dbReference type="AlphaFoldDB" id="Q48AE9"/>
<sequence length="102" mass="11709">MNYEQAFKKAKRRQIIWILIYCPIVVVIYVLSVEFGAIYHNVYVWLILLVAVLTVFSMRYGIKKIAEGVKCDSCGCNIYNNYLSCKNDGIKLNFCPSCGLKL</sequence>
<organism evidence="2 3">
    <name type="scientific">Colwellia psychrerythraea (strain 34H / ATCC BAA-681)</name>
    <name type="common">Vibrio psychroerythus</name>
    <dbReference type="NCBI Taxonomy" id="167879"/>
    <lineage>
        <taxon>Bacteria</taxon>
        <taxon>Pseudomonadati</taxon>
        <taxon>Pseudomonadota</taxon>
        <taxon>Gammaproteobacteria</taxon>
        <taxon>Alteromonadales</taxon>
        <taxon>Colwelliaceae</taxon>
        <taxon>Colwellia</taxon>
    </lineage>
</organism>
<feature type="transmembrane region" description="Helical" evidence="1">
    <location>
        <begin position="38"/>
        <end position="56"/>
    </location>
</feature>
<accession>Q48AE9</accession>
<keyword evidence="1" id="KW-0472">Membrane</keyword>
<reference evidence="2" key="1">
    <citation type="journal article" date="2005" name="Proc. Natl. Acad. Sci. U.S.A.">
        <title>The psychrophilic lifestyle as revealed by the genome sequence of Colwellia psychrerythraea 34H through genomic and proteomic analyses.</title>
        <authorList>
            <person name="Methe B.A."/>
            <person name="Nelson K.E."/>
            <person name="Deming J.W."/>
            <person name="Momen B."/>
            <person name="Melamud E."/>
            <person name="Zhang X."/>
            <person name="Moult J."/>
            <person name="Madupu R."/>
            <person name="Nelson W.C."/>
            <person name="Dodson R.J."/>
            <person name="Brinkac L.M."/>
            <person name="Daugherty S.C."/>
            <person name="Durkin A.S."/>
            <person name="DeBoy R.T."/>
            <person name="Kolonay J.F."/>
            <person name="Sullivan S.A."/>
            <person name="Zhou L."/>
            <person name="Davidsen T.M."/>
            <person name="Wu M."/>
            <person name="Huston A.L."/>
            <person name="Lewis M."/>
            <person name="Weaver B."/>
            <person name="Weidman J.F."/>
            <person name="Khouri H."/>
            <person name="Utterback T.R."/>
            <person name="Feldblyum T.V."/>
            <person name="Fraser C.M."/>
        </authorList>
    </citation>
    <scope>NUCLEOTIDE SEQUENCE [LARGE SCALE GENOMIC DNA]</scope>
    <source>
        <strain evidence="2">34H</strain>
    </source>
</reference>
<gene>
    <name evidence="2" type="ordered locus">CPS_0196</name>
</gene>
<evidence type="ECO:0000256" key="1">
    <source>
        <dbReference type="SAM" id="Phobius"/>
    </source>
</evidence>
<dbReference type="HOGENOM" id="CLU_2272578_0_0_6"/>
<feature type="transmembrane region" description="Helical" evidence="1">
    <location>
        <begin position="15"/>
        <end position="32"/>
    </location>
</feature>
<keyword evidence="1" id="KW-0812">Transmembrane</keyword>
<proteinExistence type="predicted"/>